<name>A0ABD3FWF1_9STRA</name>
<evidence type="ECO:0008006" key="4">
    <source>
        <dbReference type="Google" id="ProtNLM"/>
    </source>
</evidence>
<dbReference type="AlphaFoldDB" id="A0ABD3FWF1"/>
<gene>
    <name evidence="2" type="ORF">V7S43_003185</name>
</gene>
<dbReference type="EMBL" id="JBIMZQ010000005">
    <property type="protein sequence ID" value="KAL3671253.1"/>
    <property type="molecule type" value="Genomic_DNA"/>
</dbReference>
<reference evidence="2 3" key="1">
    <citation type="submission" date="2024-09" db="EMBL/GenBank/DDBJ databases">
        <title>Genome sequencing and assembly of Phytophthora oleae, isolate VK10A, causative agent of rot of olive drupes.</title>
        <authorList>
            <person name="Conti Taguali S."/>
            <person name="Riolo M."/>
            <person name="La Spada F."/>
            <person name="Cacciola S.O."/>
            <person name="Dionisio G."/>
        </authorList>
    </citation>
    <scope>NUCLEOTIDE SEQUENCE [LARGE SCALE GENOMIC DNA]</scope>
    <source>
        <strain evidence="2 3">VK10A</strain>
    </source>
</reference>
<sequence length="192" mass="21490">MSPGTLRKQPLLKPEPEMEFEVEMEIETPNQRKHRRQQALASGTRLNVDEVTIIHGALDLLSKTVTEVMIPMSEIFMLEIDTKLNHNTMADILASGHSRIPVYETRRSNIVGLLFVKKLIVLGPDDARPIRDLVLRKPILVSPSGSCYSMLNESRRAGRISLSSPKTRSLWLPAGATNDPFHPTSCLKESLP</sequence>
<dbReference type="PANTHER" id="PTHR12064">
    <property type="entry name" value="METAL TRANSPORTER CNNM"/>
    <property type="match status" value="1"/>
</dbReference>
<organism evidence="2 3">
    <name type="scientific">Phytophthora oleae</name>
    <dbReference type="NCBI Taxonomy" id="2107226"/>
    <lineage>
        <taxon>Eukaryota</taxon>
        <taxon>Sar</taxon>
        <taxon>Stramenopiles</taxon>
        <taxon>Oomycota</taxon>
        <taxon>Peronosporomycetes</taxon>
        <taxon>Peronosporales</taxon>
        <taxon>Peronosporaceae</taxon>
        <taxon>Phytophthora</taxon>
    </lineage>
</organism>
<dbReference type="InterPro" id="IPR045095">
    <property type="entry name" value="ACDP"/>
</dbReference>
<dbReference type="PANTHER" id="PTHR12064:SF97">
    <property type="entry name" value="METAL TRANSPORTER CNNM-5"/>
    <property type="match status" value="1"/>
</dbReference>
<dbReference type="SUPFAM" id="SSF54631">
    <property type="entry name" value="CBS-domain pair"/>
    <property type="match status" value="1"/>
</dbReference>
<evidence type="ECO:0000313" key="2">
    <source>
        <dbReference type="EMBL" id="KAL3671253.1"/>
    </source>
</evidence>
<evidence type="ECO:0000313" key="3">
    <source>
        <dbReference type="Proteomes" id="UP001632037"/>
    </source>
</evidence>
<proteinExistence type="predicted"/>
<keyword evidence="1" id="KW-0677">Repeat</keyword>
<comment type="caution">
    <text evidence="2">The sequence shown here is derived from an EMBL/GenBank/DDBJ whole genome shotgun (WGS) entry which is preliminary data.</text>
</comment>
<dbReference type="Proteomes" id="UP001632037">
    <property type="component" value="Unassembled WGS sequence"/>
</dbReference>
<keyword evidence="3" id="KW-1185">Reference proteome</keyword>
<evidence type="ECO:0000256" key="1">
    <source>
        <dbReference type="ARBA" id="ARBA00022737"/>
    </source>
</evidence>
<dbReference type="Gene3D" id="3.10.580.10">
    <property type="entry name" value="CBS-domain"/>
    <property type="match status" value="1"/>
</dbReference>
<accession>A0ABD3FWF1</accession>
<protein>
    <recommendedName>
        <fullName evidence="4">CBS domain-containing protein</fullName>
    </recommendedName>
</protein>
<dbReference type="InterPro" id="IPR046342">
    <property type="entry name" value="CBS_dom_sf"/>
</dbReference>